<reference evidence="4" key="1">
    <citation type="submission" date="2020-01" db="EMBL/GenBank/DDBJ databases">
        <title>Genome sequence of Kobresia littledalei, the first chromosome-level genome in the family Cyperaceae.</title>
        <authorList>
            <person name="Qu G."/>
        </authorList>
    </citation>
    <scope>NUCLEOTIDE SEQUENCE</scope>
    <source>
        <strain evidence="4">C.B.Clarke</strain>
        <tissue evidence="4">Leaf</tissue>
    </source>
</reference>
<evidence type="ECO:0000256" key="3">
    <source>
        <dbReference type="SAM" id="Phobius"/>
    </source>
</evidence>
<dbReference type="Proteomes" id="UP000623129">
    <property type="component" value="Unassembled WGS sequence"/>
</dbReference>
<keyword evidence="5" id="KW-1185">Reference proteome</keyword>
<keyword evidence="3" id="KW-0472">Membrane</keyword>
<dbReference type="AlphaFoldDB" id="A0A833VN31"/>
<name>A0A833VN31_9POAL</name>
<dbReference type="FunFam" id="1.20.1110.10:FF:000036">
    <property type="entry name" value="Calcium-transporting ATPase"/>
    <property type="match status" value="1"/>
</dbReference>
<comment type="caution">
    <text evidence="4">The sequence shown here is derived from an EMBL/GenBank/DDBJ whole genome shotgun (WGS) entry which is preliminary data.</text>
</comment>
<dbReference type="GO" id="GO:0005388">
    <property type="term" value="F:P-type calcium transporter activity"/>
    <property type="evidence" value="ECO:0007669"/>
    <property type="project" value="TreeGrafter"/>
</dbReference>
<evidence type="ECO:0000313" key="5">
    <source>
        <dbReference type="Proteomes" id="UP000623129"/>
    </source>
</evidence>
<dbReference type="GO" id="GO:0005886">
    <property type="term" value="C:plasma membrane"/>
    <property type="evidence" value="ECO:0007669"/>
    <property type="project" value="TreeGrafter"/>
</dbReference>
<feature type="transmembrane region" description="Helical" evidence="3">
    <location>
        <begin position="54"/>
        <end position="73"/>
    </location>
</feature>
<sequence>MGPVQAIAGQMRTGNVWSGEASQDLTLIILMVAAALSLGLGIKTEGIQEGWYDGGSIAFAVCLVIVVTAISDYKQSLQFRHLNEKQNIRIELPWALRAMKAIKVSLQVISVALIGILLLQIVA</sequence>
<feature type="transmembrane region" description="Helical" evidence="3">
    <location>
        <begin position="25"/>
        <end position="42"/>
    </location>
</feature>
<protein>
    <submittedName>
        <fullName evidence="4">Calcium-transporting ATPase 8, plasma membrane-type</fullName>
    </submittedName>
</protein>
<keyword evidence="3" id="KW-0812">Transmembrane</keyword>
<dbReference type="InterPro" id="IPR023298">
    <property type="entry name" value="ATPase_P-typ_TM_dom_sf"/>
</dbReference>
<keyword evidence="3" id="KW-1133">Transmembrane helix</keyword>
<accession>A0A833VN31</accession>
<dbReference type="EMBL" id="SWLB01000015">
    <property type="protein sequence ID" value="KAF3328993.1"/>
    <property type="molecule type" value="Genomic_DNA"/>
</dbReference>
<evidence type="ECO:0000256" key="2">
    <source>
        <dbReference type="ARBA" id="ARBA00022842"/>
    </source>
</evidence>
<dbReference type="SUPFAM" id="SSF81665">
    <property type="entry name" value="Calcium ATPase, transmembrane domain M"/>
    <property type="match status" value="1"/>
</dbReference>
<feature type="transmembrane region" description="Helical" evidence="3">
    <location>
        <begin position="104"/>
        <end position="122"/>
    </location>
</feature>
<gene>
    <name evidence="4" type="ORF">FCM35_KLT06071</name>
</gene>
<comment type="subcellular location">
    <subcellularLocation>
        <location evidence="1">Endomembrane system</location>
        <topology evidence="1">Multi-pass membrane protein</topology>
    </subcellularLocation>
</comment>
<organism evidence="4 5">
    <name type="scientific">Carex littledalei</name>
    <dbReference type="NCBI Taxonomy" id="544730"/>
    <lineage>
        <taxon>Eukaryota</taxon>
        <taxon>Viridiplantae</taxon>
        <taxon>Streptophyta</taxon>
        <taxon>Embryophyta</taxon>
        <taxon>Tracheophyta</taxon>
        <taxon>Spermatophyta</taxon>
        <taxon>Magnoliopsida</taxon>
        <taxon>Liliopsida</taxon>
        <taxon>Poales</taxon>
        <taxon>Cyperaceae</taxon>
        <taxon>Cyperoideae</taxon>
        <taxon>Cariceae</taxon>
        <taxon>Carex</taxon>
        <taxon>Carex subgen. Euthyceras</taxon>
    </lineage>
</organism>
<dbReference type="GO" id="GO:0012505">
    <property type="term" value="C:endomembrane system"/>
    <property type="evidence" value="ECO:0007669"/>
    <property type="project" value="UniProtKB-SubCell"/>
</dbReference>
<proteinExistence type="predicted"/>
<dbReference type="OrthoDB" id="1717908at2759"/>
<evidence type="ECO:0000313" key="4">
    <source>
        <dbReference type="EMBL" id="KAF3328993.1"/>
    </source>
</evidence>
<dbReference type="PANTHER" id="PTHR24093">
    <property type="entry name" value="CATION TRANSPORTING ATPASE"/>
    <property type="match status" value="1"/>
</dbReference>
<keyword evidence="2" id="KW-0460">Magnesium</keyword>
<dbReference type="PANTHER" id="PTHR24093:SF369">
    <property type="entry name" value="CALCIUM-TRANSPORTING ATPASE"/>
    <property type="match status" value="1"/>
</dbReference>
<evidence type="ECO:0000256" key="1">
    <source>
        <dbReference type="ARBA" id="ARBA00004127"/>
    </source>
</evidence>